<proteinExistence type="predicted"/>
<accession>A0A1M6SWN5</accession>
<sequence>MKQHLLGKQLKEVRFEERITLLSLVLGLNREYLIEEYNQGLKREDAMLMEYGYKINVGEMIGIIQAHTGVFPMPIIENGMYSINLEWTTKEGVNDKAVSQKYDEYCDALYEIVKDLFKKGYIAPIS</sequence>
<evidence type="ECO:0000313" key="2">
    <source>
        <dbReference type="Proteomes" id="UP000184310"/>
    </source>
</evidence>
<organism evidence="1 2">
    <name type="scientific">Clostridium cavendishii DSM 21758</name>
    <dbReference type="NCBI Taxonomy" id="1121302"/>
    <lineage>
        <taxon>Bacteria</taxon>
        <taxon>Bacillati</taxon>
        <taxon>Bacillota</taxon>
        <taxon>Clostridia</taxon>
        <taxon>Eubacteriales</taxon>
        <taxon>Clostridiaceae</taxon>
        <taxon>Clostridium</taxon>
    </lineage>
</organism>
<dbReference type="EMBL" id="FQZB01000018">
    <property type="protein sequence ID" value="SHK49103.1"/>
    <property type="molecule type" value="Genomic_DNA"/>
</dbReference>
<dbReference type="Proteomes" id="UP000184310">
    <property type="component" value="Unassembled WGS sequence"/>
</dbReference>
<keyword evidence="2" id="KW-1185">Reference proteome</keyword>
<gene>
    <name evidence="1" type="ORF">SAMN02745163_03904</name>
</gene>
<dbReference type="OrthoDB" id="2083862at2"/>
<dbReference type="AlphaFoldDB" id="A0A1M6SWN5"/>
<evidence type="ECO:0000313" key="1">
    <source>
        <dbReference type="EMBL" id="SHK49103.1"/>
    </source>
</evidence>
<reference evidence="1 2" key="1">
    <citation type="submission" date="2016-11" db="EMBL/GenBank/DDBJ databases">
        <authorList>
            <person name="Jaros S."/>
            <person name="Januszkiewicz K."/>
            <person name="Wedrychowicz H."/>
        </authorList>
    </citation>
    <scope>NUCLEOTIDE SEQUENCE [LARGE SCALE GENOMIC DNA]</scope>
    <source>
        <strain evidence="1 2">DSM 21758</strain>
    </source>
</reference>
<name>A0A1M6SWN5_9CLOT</name>
<protein>
    <submittedName>
        <fullName evidence="1">Uncharacterized protein</fullName>
    </submittedName>
</protein>
<dbReference type="RefSeq" id="WP_143152538.1">
    <property type="nucleotide sequence ID" value="NZ_FQZB01000018.1"/>
</dbReference>